<feature type="domain" description="Enoyl reductase (ER)" evidence="2">
    <location>
        <begin position="10"/>
        <end position="341"/>
    </location>
</feature>
<dbReference type="InterPro" id="IPR011032">
    <property type="entry name" value="GroES-like_sf"/>
</dbReference>
<dbReference type="GO" id="GO:0016491">
    <property type="term" value="F:oxidoreductase activity"/>
    <property type="evidence" value="ECO:0007669"/>
    <property type="project" value="InterPro"/>
</dbReference>
<organism evidence="3 4">
    <name type="scientific">Limnochorda pilosa</name>
    <dbReference type="NCBI Taxonomy" id="1555112"/>
    <lineage>
        <taxon>Bacteria</taxon>
        <taxon>Bacillati</taxon>
        <taxon>Bacillota</taxon>
        <taxon>Limnochordia</taxon>
        <taxon>Limnochordales</taxon>
        <taxon>Limnochordaceae</taxon>
        <taxon>Limnochorda</taxon>
    </lineage>
</organism>
<dbReference type="STRING" id="1555112.LIP_1154"/>
<dbReference type="InterPro" id="IPR020843">
    <property type="entry name" value="ER"/>
</dbReference>
<dbReference type="RefSeq" id="WP_068135300.1">
    <property type="nucleotide sequence ID" value="NZ_AP014924.1"/>
</dbReference>
<dbReference type="InterPro" id="IPR051603">
    <property type="entry name" value="Zinc-ADH_QOR/CCCR"/>
</dbReference>
<accession>A0A0K2SIQ4</accession>
<dbReference type="SUPFAM" id="SSF50129">
    <property type="entry name" value="GroES-like"/>
    <property type="match status" value="1"/>
</dbReference>
<dbReference type="KEGG" id="lpil:LIP_1154"/>
<protein>
    <submittedName>
        <fullName evidence="3">Alcohol dehydrogenase</fullName>
    </submittedName>
</protein>
<dbReference type="InterPro" id="IPR013154">
    <property type="entry name" value="ADH-like_N"/>
</dbReference>
<dbReference type="SUPFAM" id="SSF51735">
    <property type="entry name" value="NAD(P)-binding Rossmann-fold domains"/>
    <property type="match status" value="1"/>
</dbReference>
<dbReference type="AlphaFoldDB" id="A0A0K2SIQ4"/>
<dbReference type="OrthoDB" id="9787435at2"/>
<reference evidence="4" key="1">
    <citation type="submission" date="2015-07" db="EMBL/GenBank/DDBJ databases">
        <title>Complete genome sequence and phylogenetic analysis of Limnochorda pilosa.</title>
        <authorList>
            <person name="Watanabe M."/>
            <person name="Kojima H."/>
            <person name="Fukui M."/>
        </authorList>
    </citation>
    <scope>NUCLEOTIDE SEQUENCE [LARGE SCALE GENOMIC DNA]</scope>
    <source>
        <strain evidence="4">HC45</strain>
    </source>
</reference>
<dbReference type="Pfam" id="PF00107">
    <property type="entry name" value="ADH_zinc_N"/>
    <property type="match status" value="1"/>
</dbReference>
<evidence type="ECO:0000313" key="3">
    <source>
        <dbReference type="EMBL" id="BAS27011.1"/>
    </source>
</evidence>
<dbReference type="PANTHER" id="PTHR44154">
    <property type="entry name" value="QUINONE OXIDOREDUCTASE"/>
    <property type="match status" value="1"/>
</dbReference>
<name>A0A0K2SIQ4_LIMPI</name>
<dbReference type="CDD" id="cd08266">
    <property type="entry name" value="Zn_ADH_like1"/>
    <property type="match status" value="1"/>
</dbReference>
<dbReference type="Pfam" id="PF08240">
    <property type="entry name" value="ADH_N"/>
    <property type="match status" value="1"/>
</dbReference>
<dbReference type="PATRIC" id="fig|1555112.3.peg.1202"/>
<dbReference type="Gene3D" id="3.90.180.10">
    <property type="entry name" value="Medium-chain alcohol dehydrogenases, catalytic domain"/>
    <property type="match status" value="1"/>
</dbReference>
<dbReference type="PANTHER" id="PTHR44154:SF1">
    <property type="entry name" value="QUINONE OXIDOREDUCTASE"/>
    <property type="match status" value="1"/>
</dbReference>
<dbReference type="InterPro" id="IPR013149">
    <property type="entry name" value="ADH-like_C"/>
</dbReference>
<proteinExistence type="predicted"/>
<dbReference type="Proteomes" id="UP000065807">
    <property type="component" value="Chromosome"/>
</dbReference>
<sequence length="344" mass="36955">MHAVIIRQQGGPEVLHWQEVPTPEPGPGEVRVRLRAAALNHLDVWNRTGVPDGPGALKGRIPGADGAGVVDQVGPGVDPAWVDRRVVINPGISCGRCQACLSGWDTLCREYTVLGTGRDGTYAEYVTVPAANLLPMPPRLSFEEAAAFPLTFLTAWHMLVALARVQPGESVLVWGAGSGVGVAAIQVARLFSAQVFATVGSDEKLERALELGAARVFNHTNQDVHSEVKALTGKRGVDVVVEHTGEATWDQSVRALAPRGRLVTCGATTGPNGATHLRHLFAKQLQILGSYMGSKSELWELLPHVNEGRLRPVVDSVHPLAGAAEAHRRMDERQHFGKIVLRVD</sequence>
<evidence type="ECO:0000313" key="4">
    <source>
        <dbReference type="Proteomes" id="UP000065807"/>
    </source>
</evidence>
<gene>
    <name evidence="3" type="ORF">LIP_1154</name>
</gene>
<dbReference type="InterPro" id="IPR036291">
    <property type="entry name" value="NAD(P)-bd_dom_sf"/>
</dbReference>
<evidence type="ECO:0000256" key="1">
    <source>
        <dbReference type="ARBA" id="ARBA00022857"/>
    </source>
</evidence>
<dbReference type="Gene3D" id="3.40.50.720">
    <property type="entry name" value="NAD(P)-binding Rossmann-like Domain"/>
    <property type="match status" value="1"/>
</dbReference>
<evidence type="ECO:0000259" key="2">
    <source>
        <dbReference type="SMART" id="SM00829"/>
    </source>
</evidence>
<reference evidence="4" key="2">
    <citation type="journal article" date="2016" name="Int. J. Syst. Evol. Microbiol.">
        <title>Complete genome sequence and cell structure of Limnochorda pilosa, a Gram-negative spore-former within the phylum Firmicutes.</title>
        <authorList>
            <person name="Watanabe M."/>
            <person name="Kojima H."/>
            <person name="Fukui M."/>
        </authorList>
    </citation>
    <scope>NUCLEOTIDE SEQUENCE [LARGE SCALE GENOMIC DNA]</scope>
    <source>
        <strain evidence="4">HC45</strain>
    </source>
</reference>
<dbReference type="SMART" id="SM00829">
    <property type="entry name" value="PKS_ER"/>
    <property type="match status" value="1"/>
</dbReference>
<dbReference type="EMBL" id="AP014924">
    <property type="protein sequence ID" value="BAS27011.1"/>
    <property type="molecule type" value="Genomic_DNA"/>
</dbReference>
<keyword evidence="1" id="KW-0521">NADP</keyword>
<keyword evidence="4" id="KW-1185">Reference proteome</keyword>